<dbReference type="Pfam" id="PF02880">
    <property type="entry name" value="PGM_PMM_III"/>
    <property type="match status" value="1"/>
</dbReference>
<evidence type="ECO:0000259" key="10">
    <source>
        <dbReference type="Pfam" id="PF02879"/>
    </source>
</evidence>
<dbReference type="Pfam" id="PF02878">
    <property type="entry name" value="PGM_PMM_I"/>
    <property type="match status" value="1"/>
</dbReference>
<comment type="similarity">
    <text evidence="2 7">Belongs to the phosphohexose mutase family.</text>
</comment>
<dbReference type="Proteomes" id="UP000176938">
    <property type="component" value="Unassembled WGS sequence"/>
</dbReference>
<dbReference type="FunFam" id="3.40.120.10:FF:000001">
    <property type="entry name" value="Phosphoglucosamine mutase"/>
    <property type="match status" value="1"/>
</dbReference>
<evidence type="ECO:0000256" key="5">
    <source>
        <dbReference type="ARBA" id="ARBA00022842"/>
    </source>
</evidence>
<dbReference type="GO" id="GO:0008966">
    <property type="term" value="F:phosphoglucosamine mutase activity"/>
    <property type="evidence" value="ECO:0007669"/>
    <property type="project" value="InterPro"/>
</dbReference>
<reference evidence="12 13" key="1">
    <citation type="journal article" date="2016" name="Nat. Commun.">
        <title>Thousands of microbial genomes shed light on interconnected biogeochemical processes in an aquifer system.</title>
        <authorList>
            <person name="Anantharaman K."/>
            <person name="Brown C.T."/>
            <person name="Hug L.A."/>
            <person name="Sharon I."/>
            <person name="Castelle C.J."/>
            <person name="Probst A.J."/>
            <person name="Thomas B.C."/>
            <person name="Singh A."/>
            <person name="Wilkins M.J."/>
            <person name="Karaoz U."/>
            <person name="Brodie E.L."/>
            <person name="Williams K.H."/>
            <person name="Hubbard S.S."/>
            <person name="Banfield J.F."/>
        </authorList>
    </citation>
    <scope>NUCLEOTIDE SEQUENCE [LARGE SCALE GENOMIC DNA]</scope>
</reference>
<evidence type="ECO:0000259" key="11">
    <source>
        <dbReference type="Pfam" id="PF02880"/>
    </source>
</evidence>
<evidence type="ECO:0000256" key="4">
    <source>
        <dbReference type="ARBA" id="ARBA00022723"/>
    </source>
</evidence>
<feature type="domain" description="Alpha-D-phosphohexomutase C-terminal" evidence="8">
    <location>
        <begin position="391"/>
        <end position="449"/>
    </location>
</feature>
<evidence type="ECO:0000259" key="9">
    <source>
        <dbReference type="Pfam" id="PF02878"/>
    </source>
</evidence>
<dbReference type="AlphaFoldDB" id="A0A1F4RH40"/>
<evidence type="ECO:0000259" key="8">
    <source>
        <dbReference type="Pfam" id="PF00408"/>
    </source>
</evidence>
<dbReference type="GO" id="GO:0006048">
    <property type="term" value="P:UDP-N-acetylglucosamine biosynthetic process"/>
    <property type="evidence" value="ECO:0007669"/>
    <property type="project" value="TreeGrafter"/>
</dbReference>
<dbReference type="GO" id="GO:0000287">
    <property type="term" value="F:magnesium ion binding"/>
    <property type="evidence" value="ECO:0007669"/>
    <property type="project" value="InterPro"/>
</dbReference>
<dbReference type="Gene3D" id="3.40.120.10">
    <property type="entry name" value="Alpha-D-Glucose-1,6-Bisphosphate, subunit A, domain 3"/>
    <property type="match status" value="3"/>
</dbReference>
<dbReference type="InterPro" id="IPR016055">
    <property type="entry name" value="A-D-PHexomutase_a/b/a-I/II/III"/>
</dbReference>
<dbReference type="InterPro" id="IPR005846">
    <property type="entry name" value="A-D-PHexomutase_a/b/a-III"/>
</dbReference>
<name>A0A1F4RH40_UNCSA</name>
<sequence>MSLKISISGVRGLVPESLTAEVCLDFAKAFGTYLSDDSSAKKIVVVGTDPRTTSEFIKGIIFSGLLATGCKVIDLGICPTPTVGIMVRELRANGGIIITASHNPLPWNGLKFVREDGIFLNEHQAKKLIRLYETKKFIAKDHRILLSNYSGIETHIDKILKVIKPGAIRRKKFKVALDCCNGAGSVACVKLLTKLGCRVEAIHCHLDRPFPHPPEPIPDNLGNLVKLVKSKKADIGFALDSDADRLAIVSDLGKPVGEELTLALATKYILSKHKGSHRKKKLVITNLSTTRAIDDIAQQNQAMVIRTKIGEVHVAEQLKELKGLIGGEGNGGVIYPRIGFNRDALAAMTMVLNMMAESGKSISELVAEIPAYHMIKKKIDCRDQDHADAVVEDVKEYFSNKTLILTEGVKVVLPTSWVHVRASNTEPVIRIIGEAKEKDQVKNLIKQVLNSFA</sequence>
<evidence type="ECO:0000256" key="3">
    <source>
        <dbReference type="ARBA" id="ARBA00022553"/>
    </source>
</evidence>
<keyword evidence="6" id="KW-0413">Isomerase</keyword>
<evidence type="ECO:0000256" key="7">
    <source>
        <dbReference type="RuleBase" id="RU004326"/>
    </source>
</evidence>
<keyword evidence="3" id="KW-0597">Phosphoprotein</keyword>
<feature type="domain" description="Alpha-D-phosphohexomutase alpha/beta/alpha" evidence="11">
    <location>
        <begin position="261"/>
        <end position="369"/>
    </location>
</feature>
<comment type="caution">
    <text evidence="12">The sequence shown here is derived from an EMBL/GenBank/DDBJ whole genome shotgun (WGS) entry which is preliminary data.</text>
</comment>
<dbReference type="Pfam" id="PF00408">
    <property type="entry name" value="PGM_PMM_IV"/>
    <property type="match status" value="1"/>
</dbReference>
<dbReference type="PANTHER" id="PTHR42946">
    <property type="entry name" value="PHOSPHOHEXOSE MUTASE"/>
    <property type="match status" value="1"/>
</dbReference>
<keyword evidence="4 7" id="KW-0479">Metal-binding</keyword>
<dbReference type="EMBL" id="METP01000003">
    <property type="protein sequence ID" value="OGC07499.1"/>
    <property type="molecule type" value="Genomic_DNA"/>
</dbReference>
<dbReference type="NCBIfam" id="TIGR03990">
    <property type="entry name" value="Arch_GlmM"/>
    <property type="match status" value="1"/>
</dbReference>
<dbReference type="SUPFAM" id="SSF55957">
    <property type="entry name" value="Phosphoglucomutase, C-terminal domain"/>
    <property type="match status" value="1"/>
</dbReference>
<dbReference type="InterPro" id="IPR005843">
    <property type="entry name" value="A-D-PHexomutase_C"/>
</dbReference>
<evidence type="ECO:0000256" key="1">
    <source>
        <dbReference type="ARBA" id="ARBA00001946"/>
    </source>
</evidence>
<evidence type="ECO:0000256" key="2">
    <source>
        <dbReference type="ARBA" id="ARBA00010231"/>
    </source>
</evidence>
<evidence type="ECO:0000313" key="13">
    <source>
        <dbReference type="Proteomes" id="UP000176938"/>
    </source>
</evidence>
<dbReference type="InterPro" id="IPR036900">
    <property type="entry name" value="A-D-PHexomutase_C_sf"/>
</dbReference>
<accession>A0A1F4RH40</accession>
<dbReference type="InterPro" id="IPR005844">
    <property type="entry name" value="A-D-PHexomutase_a/b/a-I"/>
</dbReference>
<evidence type="ECO:0000256" key="6">
    <source>
        <dbReference type="ARBA" id="ARBA00023235"/>
    </source>
</evidence>
<dbReference type="InterPro" id="IPR005845">
    <property type="entry name" value="A-D-PHexomutase_a/b/a-II"/>
</dbReference>
<dbReference type="InterPro" id="IPR024086">
    <property type="entry name" value="GlmM_arc-type"/>
</dbReference>
<dbReference type="Pfam" id="PF02879">
    <property type="entry name" value="PGM_PMM_II"/>
    <property type="match status" value="1"/>
</dbReference>
<gene>
    <name evidence="12" type="ORF">A3H38_01675</name>
</gene>
<comment type="cofactor">
    <cofactor evidence="1">
        <name>Mg(2+)</name>
        <dbReference type="ChEBI" id="CHEBI:18420"/>
    </cofactor>
</comment>
<dbReference type="PANTHER" id="PTHR42946:SF1">
    <property type="entry name" value="PHOSPHOGLUCOMUTASE (ALPHA-D-GLUCOSE-1,6-BISPHOSPHATE-DEPENDENT)"/>
    <property type="match status" value="1"/>
</dbReference>
<feature type="domain" description="Alpha-D-phosphohexomutase alpha/beta/alpha" evidence="9">
    <location>
        <begin position="8"/>
        <end position="137"/>
    </location>
</feature>
<dbReference type="InterPro" id="IPR050060">
    <property type="entry name" value="Phosphoglucosamine_mutase"/>
</dbReference>
<dbReference type="GO" id="GO:0005975">
    <property type="term" value="P:carbohydrate metabolic process"/>
    <property type="evidence" value="ECO:0007669"/>
    <property type="project" value="InterPro"/>
</dbReference>
<dbReference type="Gene3D" id="3.30.310.50">
    <property type="entry name" value="Alpha-D-phosphohexomutase, C-terminal domain"/>
    <property type="match status" value="1"/>
</dbReference>
<dbReference type="SUPFAM" id="SSF53738">
    <property type="entry name" value="Phosphoglucomutase, first 3 domains"/>
    <property type="match status" value="3"/>
</dbReference>
<organism evidence="12 13">
    <name type="scientific">candidate division WOR-1 bacterium RIFCSPLOWO2_02_FULL_46_20</name>
    <dbReference type="NCBI Taxonomy" id="1802567"/>
    <lineage>
        <taxon>Bacteria</taxon>
        <taxon>Bacillati</taxon>
        <taxon>Saganbacteria</taxon>
    </lineage>
</organism>
<dbReference type="GO" id="GO:0004615">
    <property type="term" value="F:phosphomannomutase activity"/>
    <property type="evidence" value="ECO:0007669"/>
    <property type="project" value="TreeGrafter"/>
</dbReference>
<dbReference type="PROSITE" id="PS00710">
    <property type="entry name" value="PGM_PMM"/>
    <property type="match status" value="1"/>
</dbReference>
<proteinExistence type="inferred from homology"/>
<protein>
    <submittedName>
        <fullName evidence="12">Phosphoglucosamine mutase</fullName>
    </submittedName>
</protein>
<dbReference type="GO" id="GO:0009252">
    <property type="term" value="P:peptidoglycan biosynthetic process"/>
    <property type="evidence" value="ECO:0007669"/>
    <property type="project" value="TreeGrafter"/>
</dbReference>
<dbReference type="InterPro" id="IPR016066">
    <property type="entry name" value="A-D-PHexomutase_CS"/>
</dbReference>
<feature type="domain" description="Alpha-D-phosphohexomutase alpha/beta/alpha" evidence="10">
    <location>
        <begin position="154"/>
        <end position="251"/>
    </location>
</feature>
<dbReference type="GO" id="GO:0005829">
    <property type="term" value="C:cytosol"/>
    <property type="evidence" value="ECO:0007669"/>
    <property type="project" value="TreeGrafter"/>
</dbReference>
<keyword evidence="5 7" id="KW-0460">Magnesium</keyword>
<dbReference type="InterPro" id="IPR005841">
    <property type="entry name" value="Alpha-D-phosphohexomutase_SF"/>
</dbReference>
<dbReference type="PRINTS" id="PR00509">
    <property type="entry name" value="PGMPMM"/>
</dbReference>
<evidence type="ECO:0000313" key="12">
    <source>
        <dbReference type="EMBL" id="OGC07499.1"/>
    </source>
</evidence>